<keyword evidence="5" id="KW-1185">Reference proteome</keyword>
<proteinExistence type="predicted"/>
<sequence length="262" mass="28673">MTGLLVDPRSLPSEIVPYLEALVRRARDVCGVHLISVFANGSVALGDYRHGRSDVDLTVVTDPDLPEAALRELAEALAHPALRCPAAGLELVVYDSGFAARASDQAGYRLNLNTGPLLPARADLDPSRSPSFWFVIDRAIAYQSGHLLYGTPVRQVLAPPTRQDVVAAIHASVLEHAYGAGHLADNQVLNGCRSVMFCRTGNWLAKRNAAHVLATSEKRFKPLIEHALQSFERPRGAALTLPAEDIRTFLTWVRERVEETVR</sequence>
<comment type="caution">
    <text evidence="4">The sequence shown here is derived from an EMBL/GenBank/DDBJ whole genome shotgun (WGS) entry which is preliminary data.</text>
</comment>
<feature type="domain" description="Adenylyltransferase AadA C-terminal" evidence="3">
    <location>
        <begin position="156"/>
        <end position="251"/>
    </location>
</feature>
<gene>
    <name evidence="4" type="ORF">BJY24_003777</name>
</gene>
<keyword evidence="1" id="KW-0808">Transferase</keyword>
<dbReference type="GO" id="GO:0016779">
    <property type="term" value="F:nucleotidyltransferase activity"/>
    <property type="evidence" value="ECO:0007669"/>
    <property type="project" value="InterPro"/>
</dbReference>
<dbReference type="SUPFAM" id="SSF81301">
    <property type="entry name" value="Nucleotidyltransferase"/>
    <property type="match status" value="1"/>
</dbReference>
<dbReference type="RefSeq" id="WP_083905205.1">
    <property type="nucleotide sequence ID" value="NZ_JACHIT010000001.1"/>
</dbReference>
<evidence type="ECO:0000259" key="3">
    <source>
        <dbReference type="Pfam" id="PF13427"/>
    </source>
</evidence>
<dbReference type="Proteomes" id="UP000540412">
    <property type="component" value="Unassembled WGS sequence"/>
</dbReference>
<dbReference type="InterPro" id="IPR002934">
    <property type="entry name" value="Polymerase_NTP_transf_dom"/>
</dbReference>
<dbReference type="AlphaFoldDB" id="A0A7W9UJQ0"/>
<dbReference type="EMBL" id="JACHIT010000001">
    <property type="protein sequence ID" value="MBB5914910.1"/>
    <property type="molecule type" value="Genomic_DNA"/>
</dbReference>
<dbReference type="InterPro" id="IPR043519">
    <property type="entry name" value="NT_sf"/>
</dbReference>
<evidence type="ECO:0008006" key="6">
    <source>
        <dbReference type="Google" id="ProtNLM"/>
    </source>
</evidence>
<evidence type="ECO:0000313" key="4">
    <source>
        <dbReference type="EMBL" id="MBB5914910.1"/>
    </source>
</evidence>
<dbReference type="CDD" id="cd05403">
    <property type="entry name" value="NT_KNTase_like"/>
    <property type="match status" value="1"/>
</dbReference>
<accession>A0A7W9UJQ0</accession>
<dbReference type="Pfam" id="PF01909">
    <property type="entry name" value="NTP_transf_2"/>
    <property type="match status" value="1"/>
</dbReference>
<dbReference type="InterPro" id="IPR025184">
    <property type="entry name" value="AadA_C"/>
</dbReference>
<protein>
    <recommendedName>
        <fullName evidence="6">Nucleotidyltransferase-like protein</fullName>
    </recommendedName>
</protein>
<evidence type="ECO:0000256" key="1">
    <source>
        <dbReference type="ARBA" id="ARBA00022679"/>
    </source>
</evidence>
<dbReference type="Pfam" id="PF13427">
    <property type="entry name" value="AadA_C"/>
    <property type="match status" value="1"/>
</dbReference>
<reference evidence="4 5" key="1">
    <citation type="submission" date="2020-08" db="EMBL/GenBank/DDBJ databases">
        <title>Sequencing the genomes of 1000 actinobacteria strains.</title>
        <authorList>
            <person name="Klenk H.-P."/>
        </authorList>
    </citation>
    <scope>NUCLEOTIDE SEQUENCE [LARGE SCALE GENOMIC DNA]</scope>
    <source>
        <strain evidence="4 5">DSM 43582</strain>
    </source>
</reference>
<name>A0A7W9UJQ0_9NOCA</name>
<feature type="domain" description="Polymerase nucleotidyl transferase" evidence="2">
    <location>
        <begin position="35"/>
        <end position="70"/>
    </location>
</feature>
<organism evidence="4 5">
    <name type="scientific">Nocardia transvalensis</name>
    <dbReference type="NCBI Taxonomy" id="37333"/>
    <lineage>
        <taxon>Bacteria</taxon>
        <taxon>Bacillati</taxon>
        <taxon>Actinomycetota</taxon>
        <taxon>Actinomycetes</taxon>
        <taxon>Mycobacteriales</taxon>
        <taxon>Nocardiaceae</taxon>
        <taxon>Nocardia</taxon>
    </lineage>
</organism>
<evidence type="ECO:0000259" key="2">
    <source>
        <dbReference type="Pfam" id="PF01909"/>
    </source>
</evidence>
<evidence type="ECO:0000313" key="5">
    <source>
        <dbReference type="Proteomes" id="UP000540412"/>
    </source>
</evidence>